<sequence>MRKATKLKLQRAIKVKPTKPFAFDPTFHKPDHFTSGDNYWEPGIRWQTWNWRGKCLGIKFSNKGATANPIVEIRIYAKERLSANFVDALIEEIKYLYNFNLDLADFYQAFSKDKTLAPIFKKWRGMRPGHPSSLYEYLIIGIVLQNARVSRSIQMFRALLENYGTLLEFDSKKLWCFWSPGRLQNISVDDLRALKVGYRAKSIRKIDDNFSQGLINEYELRKKDRDAQMTELLKLYGVGLATVWYLLFDVFHHWDFFNHVSPWEQKIYSKLFFNRNPENPVPVSKLLKHFERYGKYKQLAVHYIWEDLWWKRKHERIPWLEKEIRL</sequence>
<comment type="caution">
    <text evidence="1">The sequence shown here is derived from an EMBL/GenBank/DDBJ whole genome shotgun (WGS) entry which is preliminary data.</text>
</comment>
<organism evidence="1 2">
    <name type="scientific">Candidatus Giovannonibacteria bacterium RIFCSPHIGHO2_02_FULL_46_20</name>
    <dbReference type="NCBI Taxonomy" id="1798338"/>
    <lineage>
        <taxon>Bacteria</taxon>
        <taxon>Candidatus Giovannoniibacteriota</taxon>
    </lineage>
</organism>
<evidence type="ECO:0008006" key="3">
    <source>
        <dbReference type="Google" id="ProtNLM"/>
    </source>
</evidence>
<dbReference type="EMBL" id="MFHQ01000006">
    <property type="protein sequence ID" value="OGF74761.1"/>
    <property type="molecule type" value="Genomic_DNA"/>
</dbReference>
<accession>A0A1F5WHN9</accession>
<dbReference type="STRING" id="1798338.A3J56_01510"/>
<dbReference type="GO" id="GO:0006281">
    <property type="term" value="P:DNA repair"/>
    <property type="evidence" value="ECO:0007669"/>
    <property type="project" value="InterPro"/>
</dbReference>
<protein>
    <recommendedName>
        <fullName evidence="3">HhH-GPD domain-containing protein</fullName>
    </recommendedName>
</protein>
<evidence type="ECO:0000313" key="2">
    <source>
        <dbReference type="Proteomes" id="UP000178406"/>
    </source>
</evidence>
<dbReference type="SUPFAM" id="SSF48150">
    <property type="entry name" value="DNA-glycosylase"/>
    <property type="match status" value="1"/>
</dbReference>
<dbReference type="PANTHER" id="PTHR10242">
    <property type="entry name" value="8-OXOGUANINE DNA GLYCOSYLASE"/>
    <property type="match status" value="1"/>
</dbReference>
<dbReference type="Proteomes" id="UP000178406">
    <property type="component" value="Unassembled WGS sequence"/>
</dbReference>
<dbReference type="PANTHER" id="PTHR10242:SF2">
    <property type="entry name" value="N-GLYCOSYLASE_DNA LYASE"/>
    <property type="match status" value="1"/>
</dbReference>
<gene>
    <name evidence="1" type="ORF">A3J56_01510</name>
</gene>
<dbReference type="GO" id="GO:0003824">
    <property type="term" value="F:catalytic activity"/>
    <property type="evidence" value="ECO:0007669"/>
    <property type="project" value="InterPro"/>
</dbReference>
<proteinExistence type="predicted"/>
<evidence type="ECO:0000313" key="1">
    <source>
        <dbReference type="EMBL" id="OGF74761.1"/>
    </source>
</evidence>
<dbReference type="InterPro" id="IPR011257">
    <property type="entry name" value="DNA_glycosylase"/>
</dbReference>
<dbReference type="InterPro" id="IPR052054">
    <property type="entry name" value="Oxidative_DNA_repair_enzyme"/>
</dbReference>
<dbReference type="AlphaFoldDB" id="A0A1F5WHN9"/>
<dbReference type="Gene3D" id="1.10.340.30">
    <property type="entry name" value="Hypothetical protein, domain 2"/>
    <property type="match status" value="1"/>
</dbReference>
<reference evidence="1 2" key="1">
    <citation type="journal article" date="2016" name="Nat. Commun.">
        <title>Thousands of microbial genomes shed light on interconnected biogeochemical processes in an aquifer system.</title>
        <authorList>
            <person name="Anantharaman K."/>
            <person name="Brown C.T."/>
            <person name="Hug L.A."/>
            <person name="Sharon I."/>
            <person name="Castelle C.J."/>
            <person name="Probst A.J."/>
            <person name="Thomas B.C."/>
            <person name="Singh A."/>
            <person name="Wilkins M.J."/>
            <person name="Karaoz U."/>
            <person name="Brodie E.L."/>
            <person name="Williams K.H."/>
            <person name="Hubbard S.S."/>
            <person name="Banfield J.F."/>
        </authorList>
    </citation>
    <scope>NUCLEOTIDE SEQUENCE [LARGE SCALE GENOMIC DNA]</scope>
</reference>
<name>A0A1F5WHN9_9BACT</name>